<evidence type="ECO:0000313" key="2">
    <source>
        <dbReference type="Proteomes" id="UP000225322"/>
    </source>
</evidence>
<proteinExistence type="predicted"/>
<reference evidence="1 2" key="1">
    <citation type="journal article" date="2015" name="Genome Announc.">
        <title>Complete Genome Sequence of Caulobacter crescentus Siphophage Sansa.</title>
        <authorList>
            <person name="Vara L."/>
            <person name="Kane A.A."/>
            <person name="Cahill J.L."/>
            <person name="Rasche E.S."/>
            <person name="Kuty Everett G.F."/>
        </authorList>
    </citation>
    <scope>NUCLEOTIDE SEQUENCE [LARGE SCALE GENOMIC DNA]</scope>
</reference>
<protein>
    <submittedName>
        <fullName evidence="1">Uncharacterized protein</fullName>
    </submittedName>
</protein>
<dbReference type="Proteomes" id="UP000225322">
    <property type="component" value="Segment"/>
</dbReference>
<name>A0A0K1LLW8_9CAUD</name>
<gene>
    <name evidence="1" type="ORF">CPT_Sansa40</name>
</gene>
<keyword evidence="2" id="KW-1185">Reference proteome</keyword>
<accession>A0A0K1LLW8</accession>
<sequence>MKTGLAFPSYMPDASSVTSNGVSTAASYPAANMASLKSPTKVARAAAAGSFQARVNLIGPRPVQFMAAVNHNLIDGTIRFQGWAGASVAGAPDYDSGILPVWPSAGPVETYPAIRPLVLDAPVSLQTVIITLTPSSATVVEVGAVEVAAWWEWIGISSRDAGVNPRQEDINLVGGAVSTADAWSPRVLNGRLDFMKVGPRTEQVHDFQIASDLNVPFVFCLDADDPASWTRTSYVARNQELPPLVGALYRHDAFNFRFVEHWR</sequence>
<organism evidence="1 2">
    <name type="scientific">Caulobacter phage Sansa</name>
    <dbReference type="NCBI Taxonomy" id="1675600"/>
    <lineage>
        <taxon>Viruses</taxon>
        <taxon>Duplodnaviria</taxon>
        <taxon>Heunggongvirae</taxon>
        <taxon>Uroviricota</taxon>
        <taxon>Caudoviricetes</taxon>
        <taxon>Sansavirus</taxon>
        <taxon>Sansavirus sansa</taxon>
        <taxon>Caulobacter virus Sansa</taxon>
    </lineage>
</organism>
<dbReference type="EMBL" id="KT001913">
    <property type="protein sequence ID" value="AKU43444.1"/>
    <property type="molecule type" value="Genomic_DNA"/>
</dbReference>
<evidence type="ECO:0000313" key="1">
    <source>
        <dbReference type="EMBL" id="AKU43444.1"/>
    </source>
</evidence>